<reference evidence="3" key="1">
    <citation type="journal article" date="2014" name="Genome Announc.">
        <title>Draft genome sequence of the formaldehyde-resistant fungus Byssochlamys spectabilis No. 5 (anamorph Paecilomyces variotii No. 5) (NBRC109023).</title>
        <authorList>
            <person name="Oka T."/>
            <person name="Ekino K."/>
            <person name="Fukuda K."/>
            <person name="Nomura Y."/>
        </authorList>
    </citation>
    <scope>NUCLEOTIDE SEQUENCE [LARGE SCALE GENOMIC DNA]</scope>
    <source>
        <strain evidence="3">No. 5 / NBRC 109023</strain>
    </source>
</reference>
<evidence type="ECO:0000256" key="1">
    <source>
        <dbReference type="SAM" id="MobiDB-lite"/>
    </source>
</evidence>
<keyword evidence="3" id="KW-1185">Reference proteome</keyword>
<dbReference type="EMBL" id="BAUL01000080">
    <property type="protein sequence ID" value="GAD94175.1"/>
    <property type="molecule type" value="Genomic_DNA"/>
</dbReference>
<dbReference type="AlphaFoldDB" id="V5HWI7"/>
<feature type="region of interest" description="Disordered" evidence="1">
    <location>
        <begin position="402"/>
        <end position="422"/>
    </location>
</feature>
<dbReference type="eggNOG" id="ENOG502RYM3">
    <property type="taxonomic scope" value="Eukaryota"/>
</dbReference>
<dbReference type="Pfam" id="PF11913">
    <property type="entry name" value="DUF3431"/>
    <property type="match status" value="1"/>
</dbReference>
<sequence>MLSSRRTVSLVGVVLFVLLVLSFRRLRDGEKWREIPQVVGMGETVSDTKASSSLSAQPSAASFNVSTQQDRPTKFPYGPRPHYAPGTAKPPGSFYSKMLVVPRTKEEDTEWIERELPDWEAAVYVADDPSAPLHPPKNKGHEVMVYLTFIIDNYENLPDIMAFMHAHQMAWHNDDILDWSAPEMLRRLNPNRVAREGYMNMRCNWSPGCPDWMHPGTLEEDSSKQEETMLARSWSEIFPNDPIPDVLAQPCCAQFALSRERVLAIPKSRFVFYRDWLLRTELSDYISGRVWEYLWHVVFTGENVFCPLQNVCYCDGFGLCFGGEAEMDEFFGIRFQRNDLQDELNQWREKQQDIENARASGLLDETSDLEIPEVGRDAVLQEQIDQKNQILFNLKMAAMERGNDPRHRAKEAGRPWKEGDGF</sequence>
<accession>V5HWI7</accession>
<dbReference type="Proteomes" id="UP000018001">
    <property type="component" value="Unassembled WGS sequence"/>
</dbReference>
<feature type="region of interest" description="Disordered" evidence="1">
    <location>
        <begin position="49"/>
        <end position="74"/>
    </location>
</feature>
<gene>
    <name evidence="2" type="ORF">PVAR5_2797</name>
</gene>
<dbReference type="InterPro" id="IPR021838">
    <property type="entry name" value="DUF3431"/>
</dbReference>
<name>V5HWI7_BYSSN</name>
<dbReference type="PANTHER" id="PTHR37490:SF3">
    <property type="entry name" value="DUF3431 DOMAIN CONTAINING PROTEIN"/>
    <property type="match status" value="1"/>
</dbReference>
<evidence type="ECO:0000313" key="3">
    <source>
        <dbReference type="Proteomes" id="UP000018001"/>
    </source>
</evidence>
<dbReference type="PANTHER" id="PTHR37490">
    <property type="entry name" value="EXPRESSED PROTEIN"/>
    <property type="match status" value="1"/>
</dbReference>
<protein>
    <submittedName>
        <fullName evidence="2">Uncharacterized protein</fullName>
    </submittedName>
</protein>
<proteinExistence type="predicted"/>
<organism evidence="2 3">
    <name type="scientific">Byssochlamys spectabilis (strain No. 5 / NBRC 109023)</name>
    <name type="common">Paecilomyces variotii</name>
    <dbReference type="NCBI Taxonomy" id="1356009"/>
    <lineage>
        <taxon>Eukaryota</taxon>
        <taxon>Fungi</taxon>
        <taxon>Dikarya</taxon>
        <taxon>Ascomycota</taxon>
        <taxon>Pezizomycotina</taxon>
        <taxon>Eurotiomycetes</taxon>
        <taxon>Eurotiomycetidae</taxon>
        <taxon>Eurotiales</taxon>
        <taxon>Thermoascaceae</taxon>
        <taxon>Paecilomyces</taxon>
    </lineage>
</organism>
<dbReference type="InParanoid" id="V5HWI7"/>
<feature type="compositionally biased region" description="Low complexity" evidence="1">
    <location>
        <begin position="50"/>
        <end position="62"/>
    </location>
</feature>
<evidence type="ECO:0000313" key="2">
    <source>
        <dbReference type="EMBL" id="GAD94175.1"/>
    </source>
</evidence>
<dbReference type="HOGENOM" id="CLU_031559_1_2_1"/>
<dbReference type="OrthoDB" id="426718at2759"/>
<comment type="caution">
    <text evidence="2">The sequence shown here is derived from an EMBL/GenBank/DDBJ whole genome shotgun (WGS) entry which is preliminary data.</text>
</comment>